<protein>
    <recommendedName>
        <fullName evidence="4">Tetratricopeptide repeat protein</fullName>
    </recommendedName>
</protein>
<evidence type="ECO:0000256" key="1">
    <source>
        <dbReference type="SAM" id="SignalP"/>
    </source>
</evidence>
<accession>A0ABP7SBD7</accession>
<keyword evidence="1" id="KW-0732">Signal</keyword>
<evidence type="ECO:0008006" key="4">
    <source>
        <dbReference type="Google" id="ProtNLM"/>
    </source>
</evidence>
<feature type="signal peptide" evidence="1">
    <location>
        <begin position="1"/>
        <end position="19"/>
    </location>
</feature>
<name>A0ABP7SBD7_9BACT</name>
<gene>
    <name evidence="2" type="ORF">GCM10022408_21730</name>
</gene>
<keyword evidence="3" id="KW-1185">Reference proteome</keyword>
<evidence type="ECO:0000313" key="2">
    <source>
        <dbReference type="EMBL" id="GAA4009306.1"/>
    </source>
</evidence>
<dbReference type="Proteomes" id="UP001500567">
    <property type="component" value="Unassembled WGS sequence"/>
</dbReference>
<evidence type="ECO:0000313" key="3">
    <source>
        <dbReference type="Proteomes" id="UP001500567"/>
    </source>
</evidence>
<dbReference type="EMBL" id="BAABDJ010000022">
    <property type="protein sequence ID" value="GAA4009306.1"/>
    <property type="molecule type" value="Genomic_DNA"/>
</dbReference>
<comment type="caution">
    <text evidence="2">The sequence shown here is derived from an EMBL/GenBank/DDBJ whole genome shotgun (WGS) entry which is preliminary data.</text>
</comment>
<reference evidence="3" key="1">
    <citation type="journal article" date="2019" name="Int. J. Syst. Evol. Microbiol.">
        <title>The Global Catalogue of Microorganisms (GCM) 10K type strain sequencing project: providing services to taxonomists for standard genome sequencing and annotation.</title>
        <authorList>
            <consortium name="The Broad Institute Genomics Platform"/>
            <consortium name="The Broad Institute Genome Sequencing Center for Infectious Disease"/>
            <person name="Wu L."/>
            <person name="Ma J."/>
        </authorList>
    </citation>
    <scope>NUCLEOTIDE SEQUENCE [LARGE SCALE GENOMIC DNA]</scope>
    <source>
        <strain evidence="3">JCM 17224</strain>
    </source>
</reference>
<organism evidence="2 3">
    <name type="scientific">Hymenobacter fastidiosus</name>
    <dbReference type="NCBI Taxonomy" id="486264"/>
    <lineage>
        <taxon>Bacteria</taxon>
        <taxon>Pseudomonadati</taxon>
        <taxon>Bacteroidota</taxon>
        <taxon>Cytophagia</taxon>
        <taxon>Cytophagales</taxon>
        <taxon>Hymenobacteraceae</taxon>
        <taxon>Hymenobacter</taxon>
    </lineage>
</organism>
<proteinExistence type="predicted"/>
<sequence>MKTTLLTLALAAASFSAAAQSKTPAPAAPVASVAPAPNAYTAMMTATIAEQNAAATPADVQATLAKLERAAAAVPTAWEPRYYQARAYLKLGFAGKDGDQQDKLFDQAQAALDQAKKLPGADQAELLILQAYVYQGRIMVSPMSRGMVYTGRVSEALGGAKALAPTNPRVYLLLANDLYFRPAIFGGGADKAKPLYEKAKALFATFRSANALSPTWGEKNADAMLAQMNAATARK</sequence>
<dbReference type="RefSeq" id="WP_345072984.1">
    <property type="nucleotide sequence ID" value="NZ_BAABDJ010000022.1"/>
</dbReference>
<feature type="chain" id="PRO_5046576649" description="Tetratricopeptide repeat protein" evidence="1">
    <location>
        <begin position="20"/>
        <end position="235"/>
    </location>
</feature>